<dbReference type="EMBL" id="AMQN01006384">
    <property type="status" value="NOT_ANNOTATED_CDS"/>
    <property type="molecule type" value="Genomic_DNA"/>
</dbReference>
<dbReference type="EMBL" id="KB298218">
    <property type="protein sequence ID" value="ELU09431.1"/>
    <property type="molecule type" value="Genomic_DNA"/>
</dbReference>
<feature type="region of interest" description="Disordered" evidence="2">
    <location>
        <begin position="1"/>
        <end position="33"/>
    </location>
</feature>
<dbReference type="OMA" id="AVMAKCS"/>
<evidence type="ECO:0000256" key="1">
    <source>
        <dbReference type="SAM" id="Coils"/>
    </source>
</evidence>
<reference evidence="5" key="1">
    <citation type="submission" date="2012-12" db="EMBL/GenBank/DDBJ databases">
        <authorList>
            <person name="Hellsten U."/>
            <person name="Grimwood J."/>
            <person name="Chapman J.A."/>
            <person name="Shapiro H."/>
            <person name="Aerts A."/>
            <person name="Otillar R.P."/>
            <person name="Terry A.Y."/>
            <person name="Boore J.L."/>
            <person name="Simakov O."/>
            <person name="Marletaz F."/>
            <person name="Cho S.-J."/>
            <person name="Edsinger-Gonzales E."/>
            <person name="Havlak P."/>
            <person name="Kuo D.-H."/>
            <person name="Larsson T."/>
            <person name="Lv J."/>
            <person name="Arendt D."/>
            <person name="Savage R."/>
            <person name="Osoegawa K."/>
            <person name="de Jong P."/>
            <person name="Lindberg D.R."/>
            <person name="Seaver E.C."/>
            <person name="Weisblat D.A."/>
            <person name="Putnam N.H."/>
            <person name="Grigoriev I.V."/>
            <person name="Rokhsar D.S."/>
        </authorList>
    </citation>
    <scope>NUCLEOTIDE SEQUENCE</scope>
    <source>
        <strain evidence="5">I ESC-2004</strain>
    </source>
</reference>
<dbReference type="Gene3D" id="1.20.5.1180">
    <property type="entry name" value="Geminin coiled-coil domain"/>
    <property type="match status" value="1"/>
</dbReference>
<proteinExistence type="predicted"/>
<dbReference type="AlphaFoldDB" id="R7V152"/>
<evidence type="ECO:0000313" key="4">
    <source>
        <dbReference type="EnsemblMetazoa" id="CapteP223974"/>
    </source>
</evidence>
<evidence type="ECO:0000313" key="5">
    <source>
        <dbReference type="Proteomes" id="UP000014760"/>
    </source>
</evidence>
<dbReference type="InterPro" id="IPR038926">
    <property type="entry name" value="CEP55"/>
</dbReference>
<reference evidence="3 5" key="2">
    <citation type="journal article" date="2013" name="Nature">
        <title>Insights into bilaterian evolution from three spiralian genomes.</title>
        <authorList>
            <person name="Simakov O."/>
            <person name="Marletaz F."/>
            <person name="Cho S.J."/>
            <person name="Edsinger-Gonzales E."/>
            <person name="Havlak P."/>
            <person name="Hellsten U."/>
            <person name="Kuo D.H."/>
            <person name="Larsson T."/>
            <person name="Lv J."/>
            <person name="Arendt D."/>
            <person name="Savage R."/>
            <person name="Osoegawa K."/>
            <person name="de Jong P."/>
            <person name="Grimwood J."/>
            <person name="Chapman J.A."/>
            <person name="Shapiro H."/>
            <person name="Aerts A."/>
            <person name="Otillar R.P."/>
            <person name="Terry A.Y."/>
            <person name="Boore J.L."/>
            <person name="Grigoriev I.V."/>
            <person name="Lindberg D.R."/>
            <person name="Seaver E.C."/>
            <person name="Weisblat D.A."/>
            <person name="Putnam N.H."/>
            <person name="Rokhsar D.S."/>
        </authorList>
    </citation>
    <scope>NUCLEOTIDE SEQUENCE</scope>
    <source>
        <strain evidence="3 5">I ESC-2004</strain>
    </source>
</reference>
<evidence type="ECO:0000256" key="2">
    <source>
        <dbReference type="SAM" id="MobiDB-lite"/>
    </source>
</evidence>
<evidence type="ECO:0008006" key="6">
    <source>
        <dbReference type="Google" id="ProtNLM"/>
    </source>
</evidence>
<feature type="coiled-coil region" evidence="1">
    <location>
        <begin position="349"/>
        <end position="383"/>
    </location>
</feature>
<dbReference type="Gene3D" id="1.20.5.990">
    <property type="entry name" value="Nemo cc2-lz domain - 1d5 darpin complex"/>
    <property type="match status" value="1"/>
</dbReference>
<name>R7V152_CAPTE</name>
<keyword evidence="1" id="KW-0175">Coiled coil</keyword>
<dbReference type="GO" id="GO:0051896">
    <property type="term" value="P:regulation of phosphatidylinositol 3-kinase/protein kinase B signal transduction"/>
    <property type="evidence" value="ECO:0007669"/>
    <property type="project" value="InterPro"/>
</dbReference>
<feature type="coiled-coil region" evidence="1">
    <location>
        <begin position="68"/>
        <end position="183"/>
    </location>
</feature>
<feature type="coiled-coil region" evidence="1">
    <location>
        <begin position="266"/>
        <end position="321"/>
    </location>
</feature>
<organism evidence="3">
    <name type="scientific">Capitella teleta</name>
    <name type="common">Polychaete worm</name>
    <dbReference type="NCBI Taxonomy" id="283909"/>
    <lineage>
        <taxon>Eukaryota</taxon>
        <taxon>Metazoa</taxon>
        <taxon>Spiralia</taxon>
        <taxon>Lophotrochozoa</taxon>
        <taxon>Annelida</taxon>
        <taxon>Polychaeta</taxon>
        <taxon>Sedentaria</taxon>
        <taxon>Scolecida</taxon>
        <taxon>Capitellidae</taxon>
        <taxon>Capitella</taxon>
    </lineage>
</organism>
<sequence>MQPANDAPPHTAPGGPLLKQPAEVPAFSDLIPPSQEFSQSGLEALVNEFTNLSIPEVSRPVSESSDESSIYREQIEKLRQLISQLQKQLKDEQARNRGLEILSTCGHEQQIENKRLKVQIASYKTQVADLEKRLGQVDRDELNSYHQSVKDHSVLPAVSVESFDNLVRENTRLQQKIQRMEVDQAAAMSSKDEAIRQLQMRIEQQASTLPSESNALQSLQQQMEQMSKSVHSLIIEKSASHQEQPATSKLSLSQEVSLPRDPGCENEALKNQISRLDDQLQEVIQMNARWQGYNSEREKYVSALQTKQAELEEKLVAANKVQISEEQQQRIDRLIQEHKKKIAMIEDSKIKVDDENRMLRQEIERYRQQVNSQQQDLSLMEARIRDLTRPGRQQGSDDDRQTIDLQRAQIKLLTEDFESERRDRQAVHQKLSCLEREHALMKERLSQYQGRQHEDLMASRQRALEQYQNEYLMRTGGSPHPPQQGGSGGLIARGKFYADGESEEANMPADEDGDYDEIDYAFPLPQLQLRDSGHRDVISSPAPVASNTDLECPCCHRKFSAEQYMSLLEHIDVCGN</sequence>
<gene>
    <name evidence="3" type="ORF">CAPTEDRAFT_223974</name>
</gene>
<dbReference type="PANTHER" id="PTHR31838:SF1">
    <property type="entry name" value="CENTROSOMAL PROTEIN OF 55 KDA"/>
    <property type="match status" value="1"/>
</dbReference>
<feature type="region of interest" description="Disordered" evidence="2">
    <location>
        <begin position="239"/>
        <end position="259"/>
    </location>
</feature>
<dbReference type="OrthoDB" id="6066489at2759"/>
<feature type="compositionally biased region" description="Polar residues" evidence="2">
    <location>
        <begin position="241"/>
        <end position="256"/>
    </location>
</feature>
<dbReference type="Proteomes" id="UP000014760">
    <property type="component" value="Unassembled WGS sequence"/>
</dbReference>
<dbReference type="PANTHER" id="PTHR31838">
    <property type="entry name" value="CENTROSOMAL PROTEIN OF 55 KDA"/>
    <property type="match status" value="1"/>
</dbReference>
<protein>
    <recommendedName>
        <fullName evidence="6">CCHC NOA-type domain-containing protein</fullName>
    </recommendedName>
</protein>
<accession>R7V152</accession>
<evidence type="ECO:0000313" key="3">
    <source>
        <dbReference type="EMBL" id="ELU09431.1"/>
    </source>
</evidence>
<dbReference type="EnsemblMetazoa" id="CapteT223974">
    <property type="protein sequence ID" value="CapteP223974"/>
    <property type="gene ID" value="CapteG223974"/>
</dbReference>
<dbReference type="HOGENOM" id="CLU_473474_0_0_1"/>
<keyword evidence="5" id="KW-1185">Reference proteome</keyword>
<dbReference type="GO" id="GO:0000281">
    <property type="term" value="P:mitotic cytokinesis"/>
    <property type="evidence" value="ECO:0007669"/>
    <property type="project" value="InterPro"/>
</dbReference>
<reference evidence="4" key="3">
    <citation type="submission" date="2015-06" db="UniProtKB">
        <authorList>
            <consortium name="EnsemblMetazoa"/>
        </authorList>
    </citation>
    <scope>IDENTIFICATION</scope>
</reference>